<evidence type="ECO:0000256" key="5">
    <source>
        <dbReference type="ARBA" id="ARBA00023002"/>
    </source>
</evidence>
<keyword evidence="11" id="KW-1185">Reference proteome</keyword>
<keyword evidence="4" id="KW-0274">FAD</keyword>
<dbReference type="PRINTS" id="PR00411">
    <property type="entry name" value="PNDRDTASEI"/>
</dbReference>
<dbReference type="InterPro" id="IPR023753">
    <property type="entry name" value="FAD/NAD-binding_dom"/>
</dbReference>
<organism evidence="10 11">
    <name type="scientific">Rhodococcoides corynebacterioides</name>
    <dbReference type="NCBI Taxonomy" id="53972"/>
    <lineage>
        <taxon>Bacteria</taxon>
        <taxon>Bacillati</taxon>
        <taxon>Actinomycetota</taxon>
        <taxon>Actinomycetes</taxon>
        <taxon>Mycobacteriales</taxon>
        <taxon>Nocardiaceae</taxon>
        <taxon>Rhodococcoides</taxon>
    </lineage>
</organism>
<dbReference type="Pfam" id="PF07992">
    <property type="entry name" value="Pyr_redox_2"/>
    <property type="match status" value="1"/>
</dbReference>
<comment type="caution">
    <text evidence="10">The sequence shown here is derived from an EMBL/GenBank/DDBJ whole genome shotgun (WGS) entry which is preliminary data.</text>
</comment>
<feature type="domain" description="FAD/NAD(P)-binding" evidence="9">
    <location>
        <begin position="22"/>
        <end position="348"/>
    </location>
</feature>
<accession>A0ABS7P6S0</accession>
<protein>
    <recommendedName>
        <fullName evidence="2">NADH:ubiquinone reductase (non-electrogenic)</fullName>
        <ecNumber evidence="2">1.6.5.9</ecNumber>
    </recommendedName>
</protein>
<comment type="catalytic activity">
    <reaction evidence="7">
        <text>a quinone + NADH + H(+) = a quinol + NAD(+)</text>
        <dbReference type="Rhea" id="RHEA:46160"/>
        <dbReference type="ChEBI" id="CHEBI:15378"/>
        <dbReference type="ChEBI" id="CHEBI:24646"/>
        <dbReference type="ChEBI" id="CHEBI:57540"/>
        <dbReference type="ChEBI" id="CHEBI:57945"/>
        <dbReference type="ChEBI" id="CHEBI:132124"/>
        <dbReference type="EC" id="1.6.5.9"/>
    </reaction>
</comment>
<dbReference type="Proteomes" id="UP000825228">
    <property type="component" value="Unassembled WGS sequence"/>
</dbReference>
<dbReference type="InterPro" id="IPR045024">
    <property type="entry name" value="NDH-2"/>
</dbReference>
<dbReference type="Gene3D" id="3.50.50.100">
    <property type="match status" value="1"/>
</dbReference>
<evidence type="ECO:0000256" key="7">
    <source>
        <dbReference type="ARBA" id="ARBA00047599"/>
    </source>
</evidence>
<feature type="region of interest" description="Disordered" evidence="8">
    <location>
        <begin position="1"/>
        <end position="20"/>
    </location>
</feature>
<reference evidence="10 11" key="1">
    <citation type="submission" date="2020-06" db="EMBL/GenBank/DDBJ databases">
        <title>Taxonomy, biology and ecology of Rhodococcus bacteria occurring in California pistachio and other woody hosts as revealed by genome sequence analyses.</title>
        <authorList>
            <person name="Gai Y."/>
            <person name="Riely B."/>
        </authorList>
    </citation>
    <scope>NUCLEOTIDE SEQUENCE [LARGE SCALE GENOMIC DNA]</scope>
    <source>
        <strain evidence="10 11">BP-281</strain>
    </source>
</reference>
<dbReference type="EMBL" id="JABUBU010000018">
    <property type="protein sequence ID" value="MBY6368115.1"/>
    <property type="molecule type" value="Genomic_DNA"/>
</dbReference>
<evidence type="ECO:0000256" key="2">
    <source>
        <dbReference type="ARBA" id="ARBA00012637"/>
    </source>
</evidence>
<keyword evidence="3" id="KW-0285">Flavoprotein</keyword>
<evidence type="ECO:0000259" key="9">
    <source>
        <dbReference type="Pfam" id="PF07992"/>
    </source>
</evidence>
<dbReference type="SUPFAM" id="SSF51905">
    <property type="entry name" value="FAD/NAD(P)-binding domain"/>
    <property type="match status" value="1"/>
</dbReference>
<evidence type="ECO:0000313" key="10">
    <source>
        <dbReference type="EMBL" id="MBY6368115.1"/>
    </source>
</evidence>
<dbReference type="PRINTS" id="PR00368">
    <property type="entry name" value="FADPNR"/>
</dbReference>
<gene>
    <name evidence="10" type="ORF">HQ603_15275</name>
</gene>
<proteinExistence type="inferred from homology"/>
<evidence type="ECO:0000256" key="8">
    <source>
        <dbReference type="SAM" id="MobiDB-lite"/>
    </source>
</evidence>
<keyword evidence="6" id="KW-0520">NAD</keyword>
<name>A0ABS7P6S0_9NOCA</name>
<sequence>MTRVTAQQTDPEADRLPRRRPSVVVVGGGFGGLYAARRLRRIDGDVTLLDRGTSHVFQPLLYQCATGLLSEGAITSPLRHLLRKQKNTHVALGEASGIDPENRTVTATRIDGSTFELRYDHLVVAAGMRQSYHGHDEFAQYAPGMKTVDDALAIRRKLISAFEMAESLPTPEERRPWLTFAVSGGGPTGVEIAGQIRELATRALENEFRAIDPGEARVLLFHGGDRVLESFDARLSAKAQKTLDAVGVETHLGVHVTDVRADAVEVTTKKDKKVTTYDTRTVLWTAGVEAVPFAATLARALGVQQDRSGRIPVQPDLSVAGHPNIYVVGDVSALNDLPGVAEVAMQGGHHAGAMIAKSLQGERRYSTPFKYRDLGSAAYIARRHALLQAGPIQLSGFAGWAAWGAIHIAFLSGRRNRAGTLINWAATLASGTRRERAVTFGDPETARQPYT</sequence>
<dbReference type="EC" id="1.6.5.9" evidence="2"/>
<evidence type="ECO:0000256" key="4">
    <source>
        <dbReference type="ARBA" id="ARBA00022827"/>
    </source>
</evidence>
<dbReference type="PANTHER" id="PTHR43706">
    <property type="entry name" value="NADH DEHYDROGENASE"/>
    <property type="match status" value="1"/>
</dbReference>
<evidence type="ECO:0000256" key="6">
    <source>
        <dbReference type="ARBA" id="ARBA00023027"/>
    </source>
</evidence>
<dbReference type="PANTHER" id="PTHR43706:SF47">
    <property type="entry name" value="EXTERNAL NADH-UBIQUINONE OXIDOREDUCTASE 1, MITOCHONDRIAL-RELATED"/>
    <property type="match status" value="1"/>
</dbReference>
<keyword evidence="5" id="KW-0560">Oxidoreductase</keyword>
<comment type="similarity">
    <text evidence="1">Belongs to the NADH dehydrogenase family.</text>
</comment>
<evidence type="ECO:0000256" key="3">
    <source>
        <dbReference type="ARBA" id="ARBA00022630"/>
    </source>
</evidence>
<evidence type="ECO:0000313" key="11">
    <source>
        <dbReference type="Proteomes" id="UP000825228"/>
    </source>
</evidence>
<dbReference type="InterPro" id="IPR036188">
    <property type="entry name" value="FAD/NAD-bd_sf"/>
</dbReference>
<evidence type="ECO:0000256" key="1">
    <source>
        <dbReference type="ARBA" id="ARBA00005272"/>
    </source>
</evidence>
<feature type="compositionally biased region" description="Polar residues" evidence="8">
    <location>
        <begin position="1"/>
        <end position="10"/>
    </location>
</feature>